<gene>
    <name evidence="2" type="ORF">QBC37DRAFT_406734</name>
</gene>
<accession>A0AAN6XUB9</accession>
<reference evidence="2" key="2">
    <citation type="submission" date="2023-05" db="EMBL/GenBank/DDBJ databases">
        <authorList>
            <consortium name="Lawrence Berkeley National Laboratory"/>
            <person name="Steindorff A."/>
            <person name="Hensen N."/>
            <person name="Bonometti L."/>
            <person name="Westerberg I."/>
            <person name="Brannstrom I.O."/>
            <person name="Guillou S."/>
            <person name="Cros-Aarteil S."/>
            <person name="Calhoun S."/>
            <person name="Haridas S."/>
            <person name="Kuo A."/>
            <person name="Mondo S."/>
            <person name="Pangilinan J."/>
            <person name="Riley R."/>
            <person name="Labutti K."/>
            <person name="Andreopoulos B."/>
            <person name="Lipzen A."/>
            <person name="Chen C."/>
            <person name="Yanf M."/>
            <person name="Daum C."/>
            <person name="Ng V."/>
            <person name="Clum A."/>
            <person name="Ohm R."/>
            <person name="Martin F."/>
            <person name="Silar P."/>
            <person name="Natvig D."/>
            <person name="Lalanne C."/>
            <person name="Gautier V."/>
            <person name="Ament-Velasquez S.L."/>
            <person name="Kruys A."/>
            <person name="Hutchinson M.I."/>
            <person name="Powell A.J."/>
            <person name="Barry K."/>
            <person name="Miller A.N."/>
            <person name="Grigoriev I.V."/>
            <person name="Debuchy R."/>
            <person name="Gladieux P."/>
            <person name="Thoren M.H."/>
            <person name="Johannesson H."/>
        </authorList>
    </citation>
    <scope>NUCLEOTIDE SEQUENCE</scope>
    <source>
        <strain evidence="2">PSN293</strain>
    </source>
</reference>
<reference evidence="2" key="1">
    <citation type="journal article" date="2023" name="Mol. Phylogenet. Evol.">
        <title>Genome-scale phylogeny and comparative genomics of the fungal order Sordariales.</title>
        <authorList>
            <person name="Hensen N."/>
            <person name="Bonometti L."/>
            <person name="Westerberg I."/>
            <person name="Brannstrom I.O."/>
            <person name="Guillou S."/>
            <person name="Cros-Aarteil S."/>
            <person name="Calhoun S."/>
            <person name="Haridas S."/>
            <person name="Kuo A."/>
            <person name="Mondo S."/>
            <person name="Pangilinan J."/>
            <person name="Riley R."/>
            <person name="LaButti K."/>
            <person name="Andreopoulos B."/>
            <person name="Lipzen A."/>
            <person name="Chen C."/>
            <person name="Yan M."/>
            <person name="Daum C."/>
            <person name="Ng V."/>
            <person name="Clum A."/>
            <person name="Steindorff A."/>
            <person name="Ohm R.A."/>
            <person name="Martin F."/>
            <person name="Silar P."/>
            <person name="Natvig D.O."/>
            <person name="Lalanne C."/>
            <person name="Gautier V."/>
            <person name="Ament-Velasquez S.L."/>
            <person name="Kruys A."/>
            <person name="Hutchinson M.I."/>
            <person name="Powell A.J."/>
            <person name="Barry K."/>
            <person name="Miller A.N."/>
            <person name="Grigoriev I.V."/>
            <person name="Debuchy R."/>
            <person name="Gladieux P."/>
            <person name="Hiltunen Thoren M."/>
            <person name="Johannesson H."/>
        </authorList>
    </citation>
    <scope>NUCLEOTIDE SEQUENCE</scope>
    <source>
        <strain evidence="2">PSN293</strain>
    </source>
</reference>
<proteinExistence type="predicted"/>
<keyword evidence="3" id="KW-1185">Reference proteome</keyword>
<dbReference type="Proteomes" id="UP001301769">
    <property type="component" value="Unassembled WGS sequence"/>
</dbReference>
<feature type="region of interest" description="Disordered" evidence="1">
    <location>
        <begin position="124"/>
        <end position="162"/>
    </location>
</feature>
<comment type="caution">
    <text evidence="2">The sequence shown here is derived from an EMBL/GenBank/DDBJ whole genome shotgun (WGS) entry which is preliminary data.</text>
</comment>
<feature type="compositionally biased region" description="Polar residues" evidence="1">
    <location>
        <begin position="133"/>
        <end position="149"/>
    </location>
</feature>
<sequence>MLGPDTTIFSAQKLICMESLDHITNLGASSQHPNCFSLSTSTLISFTPLLDHPDNCTRNYARDKAPSARRCGTTGYGWHTICRNCISDDWESWDLQFQAQAVAGGVWSQIQGVNPFLEDPTAPNLADHKHKTPNQPTITARGSTESMNGDNDPGPPNSQTSLPITIADLTADGFRTFQMTWTVYQANKKDYIQQTERVERLKQWILKTTSPHLL</sequence>
<protein>
    <submittedName>
        <fullName evidence="2">Uncharacterized protein</fullName>
    </submittedName>
</protein>
<organism evidence="2 3">
    <name type="scientific">Rhypophila decipiens</name>
    <dbReference type="NCBI Taxonomy" id="261697"/>
    <lineage>
        <taxon>Eukaryota</taxon>
        <taxon>Fungi</taxon>
        <taxon>Dikarya</taxon>
        <taxon>Ascomycota</taxon>
        <taxon>Pezizomycotina</taxon>
        <taxon>Sordariomycetes</taxon>
        <taxon>Sordariomycetidae</taxon>
        <taxon>Sordariales</taxon>
        <taxon>Naviculisporaceae</taxon>
        <taxon>Rhypophila</taxon>
    </lineage>
</organism>
<dbReference type="EMBL" id="MU858343">
    <property type="protein sequence ID" value="KAK4206864.1"/>
    <property type="molecule type" value="Genomic_DNA"/>
</dbReference>
<evidence type="ECO:0000313" key="2">
    <source>
        <dbReference type="EMBL" id="KAK4206864.1"/>
    </source>
</evidence>
<dbReference type="AlphaFoldDB" id="A0AAN6XUB9"/>
<evidence type="ECO:0000313" key="3">
    <source>
        <dbReference type="Proteomes" id="UP001301769"/>
    </source>
</evidence>
<evidence type="ECO:0000256" key="1">
    <source>
        <dbReference type="SAM" id="MobiDB-lite"/>
    </source>
</evidence>
<name>A0AAN6XUB9_9PEZI</name>